<dbReference type="RefSeq" id="XP_018291173.1">
    <property type="nucleotide sequence ID" value="XM_018441518.1"/>
</dbReference>
<proteinExistence type="predicted"/>
<dbReference type="VEuPathDB" id="FungiDB:PHYBLDRAFT_65730"/>
<organism evidence="2 3">
    <name type="scientific">Phycomyces blakesleeanus (strain ATCC 8743b / DSM 1359 / FGSC 10004 / NBRC 33097 / NRRL 1555)</name>
    <dbReference type="NCBI Taxonomy" id="763407"/>
    <lineage>
        <taxon>Eukaryota</taxon>
        <taxon>Fungi</taxon>
        <taxon>Fungi incertae sedis</taxon>
        <taxon>Mucoromycota</taxon>
        <taxon>Mucoromycotina</taxon>
        <taxon>Mucoromycetes</taxon>
        <taxon>Mucorales</taxon>
        <taxon>Phycomycetaceae</taxon>
        <taxon>Phycomyces</taxon>
    </lineage>
</organism>
<evidence type="ECO:0000256" key="1">
    <source>
        <dbReference type="SAM" id="MobiDB-lite"/>
    </source>
</evidence>
<feature type="compositionally biased region" description="Polar residues" evidence="1">
    <location>
        <begin position="66"/>
        <end position="82"/>
    </location>
</feature>
<dbReference type="Proteomes" id="UP000077315">
    <property type="component" value="Unassembled WGS sequence"/>
</dbReference>
<accession>A0A162U820</accession>
<reference evidence="3" key="1">
    <citation type="submission" date="2015-06" db="EMBL/GenBank/DDBJ databases">
        <title>Expansion of signal transduction pathways in fungi by whole-genome duplication.</title>
        <authorList>
            <consortium name="DOE Joint Genome Institute"/>
            <person name="Corrochano L.M."/>
            <person name="Kuo A."/>
            <person name="Marcet-Houben M."/>
            <person name="Polaino S."/>
            <person name="Salamov A."/>
            <person name="Villalobos J.M."/>
            <person name="Alvarez M.I."/>
            <person name="Avalos J."/>
            <person name="Benito E.P."/>
            <person name="Benoit I."/>
            <person name="Burger G."/>
            <person name="Camino L.P."/>
            <person name="Canovas D."/>
            <person name="Cerda-Olmedo E."/>
            <person name="Cheng J.-F."/>
            <person name="Dominguez A."/>
            <person name="Elias M."/>
            <person name="Eslava A.P."/>
            <person name="Glaser F."/>
            <person name="Grimwood J."/>
            <person name="Gutierrez G."/>
            <person name="Heitman J."/>
            <person name="Henrissat B."/>
            <person name="Iturriaga E.A."/>
            <person name="Lang B.F."/>
            <person name="Lavin J.L."/>
            <person name="Lee S."/>
            <person name="Li W."/>
            <person name="Lindquist E."/>
            <person name="Lopez-Garcia S."/>
            <person name="Luque E.M."/>
            <person name="Marcos A.T."/>
            <person name="Martin J."/>
            <person name="McCluskey K."/>
            <person name="Medina H.R."/>
            <person name="Miralles-Duran A."/>
            <person name="Miyazaki A."/>
            <person name="Munoz-Torres E."/>
            <person name="Oguiza J.A."/>
            <person name="Ohm R."/>
            <person name="Olmedo M."/>
            <person name="Orejas M."/>
            <person name="Ortiz-Castellanos L."/>
            <person name="Pisabarro A.G."/>
            <person name="Rodriguez-Romero J."/>
            <person name="Ruiz-Herrera J."/>
            <person name="Ruiz-Vazquez R."/>
            <person name="Sanz C."/>
            <person name="Schackwitz W."/>
            <person name="Schmutz J."/>
            <person name="Shahriari M."/>
            <person name="Shelest E."/>
            <person name="Silva-Franco F."/>
            <person name="Soanes D."/>
            <person name="Syed K."/>
            <person name="Tagua V.G."/>
            <person name="Talbot N.J."/>
            <person name="Thon M."/>
            <person name="De vries R.P."/>
            <person name="Wiebenga A."/>
            <person name="Yadav J.S."/>
            <person name="Braun E.L."/>
            <person name="Baker S."/>
            <person name="Garre V."/>
            <person name="Horwitz B."/>
            <person name="Torres-Martinez S."/>
            <person name="Idnurm A."/>
            <person name="Herrera-Estrella A."/>
            <person name="Gabaldon T."/>
            <person name="Grigoriev I.V."/>
        </authorList>
    </citation>
    <scope>NUCLEOTIDE SEQUENCE [LARGE SCALE GENOMIC DNA]</scope>
    <source>
        <strain evidence="3">NRRL 1555(-)</strain>
    </source>
</reference>
<gene>
    <name evidence="2" type="ORF">PHYBLDRAFT_65730</name>
</gene>
<keyword evidence="3" id="KW-1185">Reference proteome</keyword>
<dbReference type="EMBL" id="KV440981">
    <property type="protein sequence ID" value="OAD73133.1"/>
    <property type="molecule type" value="Genomic_DNA"/>
</dbReference>
<evidence type="ECO:0000313" key="2">
    <source>
        <dbReference type="EMBL" id="OAD73133.1"/>
    </source>
</evidence>
<feature type="region of interest" description="Disordered" evidence="1">
    <location>
        <begin position="62"/>
        <end position="118"/>
    </location>
</feature>
<protein>
    <submittedName>
        <fullName evidence="2">Uncharacterized protein</fullName>
    </submittedName>
</protein>
<name>A0A162U820_PHYB8</name>
<dbReference type="GeneID" id="29002424"/>
<sequence>MIPDSSLEPVTVTCVPVVPDKPSQKIIPIQHSSTKGLTSQSLKRKGRPTFIAIPPLFNTAHETQDDLQYSPWSSPDLGSSHSLWEDQGPVSPGHPISPWSSSSNDQSPHSYPPHPSFI</sequence>
<dbReference type="InParanoid" id="A0A162U820"/>
<feature type="compositionally biased region" description="Low complexity" evidence="1">
    <location>
        <begin position="91"/>
        <end position="109"/>
    </location>
</feature>
<dbReference type="AlphaFoldDB" id="A0A162U820"/>
<evidence type="ECO:0000313" key="3">
    <source>
        <dbReference type="Proteomes" id="UP000077315"/>
    </source>
</evidence>